<dbReference type="PANTHER" id="PTHR12442:SF5">
    <property type="entry name" value="DYNEIN AXONEMAL INTERMEDIATE CHAIN 3"/>
    <property type="match status" value="1"/>
</dbReference>
<accession>A0A6A4VWH0</accession>
<reference evidence="6 7" key="1">
    <citation type="submission" date="2019-07" db="EMBL/GenBank/DDBJ databases">
        <title>Draft genome assembly of a fouling barnacle, Amphibalanus amphitrite (Darwin, 1854): The first reference genome for Thecostraca.</title>
        <authorList>
            <person name="Kim W."/>
        </authorList>
    </citation>
    <scope>NUCLEOTIDE SEQUENCE [LARGE SCALE GENOMIC DNA]</scope>
    <source>
        <strain evidence="6">SNU_AA5</strain>
        <tissue evidence="6">Soma without cirri and trophi</tissue>
    </source>
</reference>
<dbReference type="InterPro" id="IPR015943">
    <property type="entry name" value="WD40/YVTN_repeat-like_dom_sf"/>
</dbReference>
<feature type="region of interest" description="Disordered" evidence="5">
    <location>
        <begin position="556"/>
        <end position="606"/>
    </location>
</feature>
<evidence type="ECO:0000256" key="3">
    <source>
        <dbReference type="ARBA" id="ARBA00022574"/>
    </source>
</evidence>
<dbReference type="PANTHER" id="PTHR12442">
    <property type="entry name" value="DYNEIN INTERMEDIATE CHAIN"/>
    <property type="match status" value="1"/>
</dbReference>
<comment type="subcellular location">
    <subcellularLocation>
        <location evidence="1">Cytoplasm</location>
    </subcellularLocation>
</comment>
<evidence type="ECO:0000313" key="6">
    <source>
        <dbReference type="EMBL" id="KAF0298525.1"/>
    </source>
</evidence>
<dbReference type="SUPFAM" id="SSF50978">
    <property type="entry name" value="WD40 repeat-like"/>
    <property type="match status" value="1"/>
</dbReference>
<dbReference type="InterPro" id="IPR001680">
    <property type="entry name" value="WD40_rpt"/>
</dbReference>
<dbReference type="OrthoDB" id="8299986at2759"/>
<feature type="region of interest" description="Disordered" evidence="5">
    <location>
        <begin position="342"/>
        <end position="364"/>
    </location>
</feature>
<dbReference type="GO" id="GO:0036159">
    <property type="term" value="P:inner dynein arm assembly"/>
    <property type="evidence" value="ECO:0007669"/>
    <property type="project" value="TreeGrafter"/>
</dbReference>
<keyword evidence="3" id="KW-0853">WD repeat</keyword>
<dbReference type="GO" id="GO:0045503">
    <property type="term" value="F:dynein light chain binding"/>
    <property type="evidence" value="ECO:0007669"/>
    <property type="project" value="TreeGrafter"/>
</dbReference>
<dbReference type="Gene3D" id="2.130.10.10">
    <property type="entry name" value="YVTN repeat-like/Quinoprotein amine dehydrogenase"/>
    <property type="match status" value="2"/>
</dbReference>
<evidence type="ECO:0000256" key="1">
    <source>
        <dbReference type="ARBA" id="ARBA00004496"/>
    </source>
</evidence>
<name>A0A6A4VWH0_AMPAM</name>
<organism evidence="6 7">
    <name type="scientific">Amphibalanus amphitrite</name>
    <name type="common">Striped barnacle</name>
    <name type="synonym">Balanus amphitrite</name>
    <dbReference type="NCBI Taxonomy" id="1232801"/>
    <lineage>
        <taxon>Eukaryota</taxon>
        <taxon>Metazoa</taxon>
        <taxon>Ecdysozoa</taxon>
        <taxon>Arthropoda</taxon>
        <taxon>Crustacea</taxon>
        <taxon>Multicrustacea</taxon>
        <taxon>Cirripedia</taxon>
        <taxon>Thoracica</taxon>
        <taxon>Thoracicalcarea</taxon>
        <taxon>Balanomorpha</taxon>
        <taxon>Balanoidea</taxon>
        <taxon>Balanidae</taxon>
        <taxon>Amphibalaninae</taxon>
        <taxon>Amphibalanus</taxon>
    </lineage>
</organism>
<evidence type="ECO:0000313" key="7">
    <source>
        <dbReference type="Proteomes" id="UP000440578"/>
    </source>
</evidence>
<keyword evidence="7" id="KW-1185">Reference proteome</keyword>
<dbReference type="GO" id="GO:0036156">
    <property type="term" value="C:inner dynein arm"/>
    <property type="evidence" value="ECO:0007669"/>
    <property type="project" value="TreeGrafter"/>
</dbReference>
<gene>
    <name evidence="6" type="primary">WDR63</name>
    <name evidence="6" type="ORF">FJT64_004125</name>
</gene>
<feature type="compositionally biased region" description="Basic and acidic residues" evidence="5">
    <location>
        <begin position="556"/>
        <end position="575"/>
    </location>
</feature>
<feature type="compositionally biased region" description="Basic and acidic residues" evidence="5">
    <location>
        <begin position="342"/>
        <end position="358"/>
    </location>
</feature>
<dbReference type="InterPro" id="IPR050687">
    <property type="entry name" value="Dynein_IC"/>
</dbReference>
<sequence length="641" mass="72365">MIQTDYRRPLNQWSQYVPRELTEEDKGDVMESDRMGRFVKDVTPAMEAALQQNEIINVFRNDWEQLNPGKSMMSERQETYLKEYQSFQDLHYSKDKQIICEDWHATIPGLVGVSCVEQMSYDVRLRNMSRIMMVPSLVLMWNYQDPIHPRLLLESPDDCFVFRFNPVNPNIVAGGCISGRIVIWDLTQYYGRLAMTESSIQMKKLSFLSSLVEDNEGKIPVVQPVASTHIDFGHSSCVTDLQWLLPPYVVDRQGRVTEDSVKPEEEECHQIISCAGDDHFLVWDITPQKPRRGAAPEAESHDKDRWQLLNHNWRPVIRIFLPSRAAGIPYSICQFRLKNAKKDSKGGGEVEESGEKTKTTAPEMADDVTKSPVSIYAGTQAGDVLFTDLRVRRDSDTNRTVLCELHEQQVHAAPIRSICISPFFDDMVLTVGGFRFAVWKVGIKWEPLMVSAEAPARRTSGAWSLSRPSMFFIGRQDGSVEVWDMLDRAQEPLLSQNLSGVEVTSLNIKKLGRRQVLSVSDNSGNLHLLEIPLVLSQLDGDEQQMLENLFKRETTRQEIQAKKRAERQAAEEKTGEAPPPESAEPPEKSQDHPGGSAAGLVQMAQDDFDGQSVYDGYLETEGRLVNQLAGAKDTGTNESGV</sequence>
<dbReference type="GO" id="GO:0060294">
    <property type="term" value="P:cilium movement involved in cell motility"/>
    <property type="evidence" value="ECO:0007669"/>
    <property type="project" value="TreeGrafter"/>
</dbReference>
<dbReference type="SMART" id="SM00320">
    <property type="entry name" value="WD40"/>
    <property type="match status" value="4"/>
</dbReference>
<dbReference type="Proteomes" id="UP000440578">
    <property type="component" value="Unassembled WGS sequence"/>
</dbReference>
<keyword evidence="2" id="KW-0963">Cytoplasm</keyword>
<evidence type="ECO:0000256" key="5">
    <source>
        <dbReference type="SAM" id="MobiDB-lite"/>
    </source>
</evidence>
<dbReference type="EMBL" id="VIIS01001428">
    <property type="protein sequence ID" value="KAF0298525.1"/>
    <property type="molecule type" value="Genomic_DNA"/>
</dbReference>
<dbReference type="InterPro" id="IPR036322">
    <property type="entry name" value="WD40_repeat_dom_sf"/>
</dbReference>
<protein>
    <submittedName>
        <fullName evidence="6">WD repeat-containing protein 63</fullName>
    </submittedName>
</protein>
<dbReference type="GO" id="GO:0045504">
    <property type="term" value="F:dynein heavy chain binding"/>
    <property type="evidence" value="ECO:0007669"/>
    <property type="project" value="TreeGrafter"/>
</dbReference>
<dbReference type="AlphaFoldDB" id="A0A6A4VWH0"/>
<keyword evidence="4" id="KW-0677">Repeat</keyword>
<comment type="caution">
    <text evidence="6">The sequence shown here is derived from an EMBL/GenBank/DDBJ whole genome shotgun (WGS) entry which is preliminary data.</text>
</comment>
<evidence type="ECO:0000256" key="2">
    <source>
        <dbReference type="ARBA" id="ARBA00022490"/>
    </source>
</evidence>
<evidence type="ECO:0000256" key="4">
    <source>
        <dbReference type="ARBA" id="ARBA00022737"/>
    </source>
</evidence>
<proteinExistence type="predicted"/>